<protein>
    <submittedName>
        <fullName evidence="1">Uncharacterized protein</fullName>
    </submittedName>
</protein>
<evidence type="ECO:0000313" key="1">
    <source>
        <dbReference type="EMBL" id="VDD38962.1"/>
    </source>
</evidence>
<proteinExistence type="predicted"/>
<gene>
    <name evidence="1" type="ORF">BOLC7T44522H</name>
</gene>
<dbReference type="EMBL" id="LR031876">
    <property type="protein sequence ID" value="VDD38962.1"/>
    <property type="molecule type" value="Genomic_DNA"/>
</dbReference>
<organism evidence="1">
    <name type="scientific">Brassica oleracea</name>
    <name type="common">Wild cabbage</name>
    <dbReference type="NCBI Taxonomy" id="3712"/>
    <lineage>
        <taxon>Eukaryota</taxon>
        <taxon>Viridiplantae</taxon>
        <taxon>Streptophyta</taxon>
        <taxon>Embryophyta</taxon>
        <taxon>Tracheophyta</taxon>
        <taxon>Spermatophyta</taxon>
        <taxon>Magnoliopsida</taxon>
        <taxon>eudicotyledons</taxon>
        <taxon>Gunneridae</taxon>
        <taxon>Pentapetalae</taxon>
        <taxon>rosids</taxon>
        <taxon>malvids</taxon>
        <taxon>Brassicales</taxon>
        <taxon>Brassicaceae</taxon>
        <taxon>Brassiceae</taxon>
        <taxon>Brassica</taxon>
    </lineage>
</organism>
<name>A0A3P6F3N1_BRAOL</name>
<reference evidence="1" key="1">
    <citation type="submission" date="2018-11" db="EMBL/GenBank/DDBJ databases">
        <authorList>
            <consortium name="Genoscope - CEA"/>
            <person name="William W."/>
        </authorList>
    </citation>
    <scope>NUCLEOTIDE SEQUENCE</scope>
</reference>
<dbReference type="AlphaFoldDB" id="A0A3P6F3N1"/>
<accession>A0A3P6F3N1</accession>
<sequence>MNLVTRCKLCMVGTESIEQVLGVGHCRVSTHLAISKS</sequence>